<evidence type="ECO:0000313" key="3">
    <source>
        <dbReference type="Proteomes" id="UP000002774"/>
    </source>
</evidence>
<name>H1Y5Z8_9SPHI</name>
<dbReference type="EMBL" id="CM001403">
    <property type="protein sequence ID" value="EHQ30420.1"/>
    <property type="molecule type" value="Genomic_DNA"/>
</dbReference>
<gene>
    <name evidence="2" type="ORF">Mucpa_6366</name>
</gene>
<organism evidence="2 3">
    <name type="scientific">Mucilaginibacter paludis DSM 18603</name>
    <dbReference type="NCBI Taxonomy" id="714943"/>
    <lineage>
        <taxon>Bacteria</taxon>
        <taxon>Pseudomonadati</taxon>
        <taxon>Bacteroidota</taxon>
        <taxon>Sphingobacteriia</taxon>
        <taxon>Sphingobacteriales</taxon>
        <taxon>Sphingobacteriaceae</taxon>
        <taxon>Mucilaginibacter</taxon>
    </lineage>
</organism>
<reference evidence="2" key="1">
    <citation type="submission" date="2011-09" db="EMBL/GenBank/DDBJ databases">
        <title>The permanent draft genome of Mucilaginibacter paludis DSM 18603.</title>
        <authorList>
            <consortium name="US DOE Joint Genome Institute (JGI-PGF)"/>
            <person name="Lucas S."/>
            <person name="Han J."/>
            <person name="Lapidus A."/>
            <person name="Bruce D."/>
            <person name="Goodwin L."/>
            <person name="Pitluck S."/>
            <person name="Peters L."/>
            <person name="Kyrpides N."/>
            <person name="Mavromatis K."/>
            <person name="Ivanova N."/>
            <person name="Mikhailova N."/>
            <person name="Held B."/>
            <person name="Detter J.C."/>
            <person name="Tapia R."/>
            <person name="Han C."/>
            <person name="Land M."/>
            <person name="Hauser L."/>
            <person name="Markowitz V."/>
            <person name="Cheng J.-F."/>
            <person name="Hugenholtz P."/>
            <person name="Woyke T."/>
            <person name="Wu D."/>
            <person name="Tindall B."/>
            <person name="Brambilla E."/>
            <person name="Klenk H.-P."/>
            <person name="Eisen J.A."/>
        </authorList>
    </citation>
    <scope>NUCLEOTIDE SEQUENCE [LARGE SCALE GENOMIC DNA]</scope>
    <source>
        <strain evidence="2">DSM 18603</strain>
    </source>
</reference>
<dbReference type="AlphaFoldDB" id="H1Y5Z8"/>
<dbReference type="Proteomes" id="UP000002774">
    <property type="component" value="Chromosome"/>
</dbReference>
<keyword evidence="1" id="KW-0812">Transmembrane</keyword>
<evidence type="ECO:0000256" key="1">
    <source>
        <dbReference type="SAM" id="Phobius"/>
    </source>
</evidence>
<dbReference type="STRING" id="714943.Mucpa_6366"/>
<keyword evidence="1" id="KW-1133">Transmembrane helix</keyword>
<keyword evidence="3" id="KW-1185">Reference proteome</keyword>
<feature type="transmembrane region" description="Helical" evidence="1">
    <location>
        <begin position="224"/>
        <end position="244"/>
    </location>
</feature>
<accession>H1Y5Z8</accession>
<sequence length="250" mass="28242">MPKSLHIRILEYLHQSNAIEAMVDIKSAFESELDTSQKRRALNTELDFLLREKLVESKGKFDFLAWELVTGLYPLDNKKIEMRLTSQGETYLALKEIVVKHDQLPAPILPMRRVTATNNENDNMTVTNSPLTNALPNYEDDSTVYDGTRLGNEQPKAATARVVKLQSILDMPPGPVNLKSFRANVAAKNENMPVYFNTENTPFADLEIINLNPEPPKKLSTATILKWLVAVIGFILLVMLYNAYQRHVSG</sequence>
<dbReference type="RefSeq" id="WP_008512141.1">
    <property type="nucleotide sequence ID" value="NZ_CM001403.1"/>
</dbReference>
<proteinExistence type="predicted"/>
<evidence type="ECO:0000313" key="2">
    <source>
        <dbReference type="EMBL" id="EHQ30420.1"/>
    </source>
</evidence>
<dbReference type="HOGENOM" id="CLU_1110459_0_0_10"/>
<dbReference type="OrthoDB" id="800065at2"/>
<protein>
    <submittedName>
        <fullName evidence="2">Uncharacterized protein</fullName>
    </submittedName>
</protein>
<keyword evidence="1" id="KW-0472">Membrane</keyword>